<dbReference type="Proteomes" id="UP000176938">
    <property type="component" value="Unassembled WGS sequence"/>
</dbReference>
<dbReference type="InterPro" id="IPR006390">
    <property type="entry name" value="DHP_synth_dom"/>
</dbReference>
<dbReference type="PANTHER" id="PTHR20941">
    <property type="entry name" value="FOLATE SYNTHESIS PROTEINS"/>
    <property type="match status" value="1"/>
</dbReference>
<evidence type="ECO:0000256" key="11">
    <source>
        <dbReference type="ARBA" id="ARBA00030193"/>
    </source>
</evidence>
<dbReference type="GO" id="GO:0046872">
    <property type="term" value="F:metal ion binding"/>
    <property type="evidence" value="ECO:0007669"/>
    <property type="project" value="UniProtKB-KW"/>
</dbReference>
<evidence type="ECO:0000256" key="7">
    <source>
        <dbReference type="ARBA" id="ARBA00022679"/>
    </source>
</evidence>
<evidence type="ECO:0000256" key="6">
    <source>
        <dbReference type="ARBA" id="ARBA00016919"/>
    </source>
</evidence>
<evidence type="ECO:0000259" key="12">
    <source>
        <dbReference type="PROSITE" id="PS50972"/>
    </source>
</evidence>
<dbReference type="PROSITE" id="PS00793">
    <property type="entry name" value="DHPS_2"/>
    <property type="match status" value="1"/>
</dbReference>
<dbReference type="CDD" id="cd00739">
    <property type="entry name" value="DHPS"/>
    <property type="match status" value="1"/>
</dbReference>
<dbReference type="Pfam" id="PF00809">
    <property type="entry name" value="Pterin_bind"/>
    <property type="match status" value="1"/>
</dbReference>
<keyword evidence="8" id="KW-0479">Metal-binding</keyword>
<dbReference type="AlphaFoldDB" id="A0A1F4R8N1"/>
<dbReference type="InterPro" id="IPR045031">
    <property type="entry name" value="DHP_synth-like"/>
</dbReference>
<evidence type="ECO:0000256" key="2">
    <source>
        <dbReference type="ARBA" id="ARBA00001946"/>
    </source>
</evidence>
<dbReference type="PROSITE" id="PS50972">
    <property type="entry name" value="PTERIN_BINDING"/>
    <property type="match status" value="1"/>
</dbReference>
<comment type="pathway">
    <text evidence="3">Cofactor biosynthesis; tetrahydrofolate biosynthesis; 7,8-dihydrofolate from 2-amino-4-hydroxy-6-hydroxymethyl-7,8-dihydropteridine diphosphate and 4-aminobenzoate: step 1/2.</text>
</comment>
<evidence type="ECO:0000313" key="13">
    <source>
        <dbReference type="EMBL" id="OGC04595.1"/>
    </source>
</evidence>
<organism evidence="13 14">
    <name type="scientific">candidate division WOR-1 bacterium RIFCSPLOWO2_02_FULL_46_20</name>
    <dbReference type="NCBI Taxonomy" id="1802567"/>
    <lineage>
        <taxon>Bacteria</taxon>
        <taxon>Bacillati</taxon>
        <taxon>Saganbacteria</taxon>
    </lineage>
</organism>
<evidence type="ECO:0000313" key="14">
    <source>
        <dbReference type="Proteomes" id="UP000176938"/>
    </source>
</evidence>
<dbReference type="GO" id="GO:0046654">
    <property type="term" value="P:tetrahydrofolate biosynthetic process"/>
    <property type="evidence" value="ECO:0007669"/>
    <property type="project" value="TreeGrafter"/>
</dbReference>
<comment type="similarity">
    <text evidence="4">Belongs to the DHPS family.</text>
</comment>
<proteinExistence type="inferred from homology"/>
<evidence type="ECO:0000256" key="8">
    <source>
        <dbReference type="ARBA" id="ARBA00022723"/>
    </source>
</evidence>
<dbReference type="EMBL" id="METP01000048">
    <property type="protein sequence ID" value="OGC04595.1"/>
    <property type="molecule type" value="Genomic_DNA"/>
</dbReference>
<evidence type="ECO:0000256" key="10">
    <source>
        <dbReference type="ARBA" id="ARBA00022909"/>
    </source>
</evidence>
<dbReference type="SUPFAM" id="SSF51717">
    <property type="entry name" value="Dihydropteroate synthetase-like"/>
    <property type="match status" value="1"/>
</dbReference>
<keyword evidence="9" id="KW-0460">Magnesium</keyword>
<dbReference type="PANTHER" id="PTHR20941:SF1">
    <property type="entry name" value="FOLIC ACID SYNTHESIS PROTEIN FOL1"/>
    <property type="match status" value="1"/>
</dbReference>
<dbReference type="FunFam" id="3.20.20.20:FF:000006">
    <property type="entry name" value="Dihydropteroate synthase"/>
    <property type="match status" value="1"/>
</dbReference>
<dbReference type="InterPro" id="IPR011005">
    <property type="entry name" value="Dihydropteroate_synth-like_sf"/>
</dbReference>
<dbReference type="GO" id="GO:0046656">
    <property type="term" value="P:folic acid biosynthetic process"/>
    <property type="evidence" value="ECO:0007669"/>
    <property type="project" value="UniProtKB-KW"/>
</dbReference>
<dbReference type="NCBIfam" id="TIGR01496">
    <property type="entry name" value="DHPS"/>
    <property type="match status" value="1"/>
</dbReference>
<gene>
    <name evidence="13" type="ORF">A3H38_02890</name>
</gene>
<dbReference type="GO" id="GO:0004156">
    <property type="term" value="F:dihydropteroate synthase activity"/>
    <property type="evidence" value="ECO:0007669"/>
    <property type="project" value="UniProtKB-EC"/>
</dbReference>
<dbReference type="InterPro" id="IPR000489">
    <property type="entry name" value="Pterin-binding_dom"/>
</dbReference>
<protein>
    <recommendedName>
        <fullName evidence="6">Dihydropteroate synthase</fullName>
        <ecNumber evidence="5">2.5.1.15</ecNumber>
    </recommendedName>
    <alternativeName>
        <fullName evidence="11">Dihydropteroate pyrophosphorylase</fullName>
    </alternativeName>
</protein>
<accession>A0A1F4R8N1</accession>
<dbReference type="EC" id="2.5.1.15" evidence="5"/>
<feature type="domain" description="Pterin-binding" evidence="12">
    <location>
        <begin position="134"/>
        <end position="387"/>
    </location>
</feature>
<comment type="caution">
    <text evidence="13">The sequence shown here is derived from an EMBL/GenBank/DDBJ whole genome shotgun (WGS) entry which is preliminary data.</text>
</comment>
<evidence type="ECO:0000256" key="1">
    <source>
        <dbReference type="ARBA" id="ARBA00000012"/>
    </source>
</evidence>
<keyword evidence="10" id="KW-0289">Folate biosynthesis</keyword>
<evidence type="ECO:0000256" key="4">
    <source>
        <dbReference type="ARBA" id="ARBA00009503"/>
    </source>
</evidence>
<comment type="catalytic activity">
    <reaction evidence="1">
        <text>(7,8-dihydropterin-6-yl)methyl diphosphate + 4-aminobenzoate = 7,8-dihydropteroate + diphosphate</text>
        <dbReference type="Rhea" id="RHEA:19949"/>
        <dbReference type="ChEBI" id="CHEBI:17836"/>
        <dbReference type="ChEBI" id="CHEBI:17839"/>
        <dbReference type="ChEBI" id="CHEBI:33019"/>
        <dbReference type="ChEBI" id="CHEBI:72950"/>
        <dbReference type="EC" id="2.5.1.15"/>
    </reaction>
</comment>
<evidence type="ECO:0000256" key="3">
    <source>
        <dbReference type="ARBA" id="ARBA00004763"/>
    </source>
</evidence>
<keyword evidence="7" id="KW-0808">Transferase</keyword>
<reference evidence="13 14" key="1">
    <citation type="journal article" date="2016" name="Nat. Commun.">
        <title>Thousands of microbial genomes shed light on interconnected biogeochemical processes in an aquifer system.</title>
        <authorList>
            <person name="Anantharaman K."/>
            <person name="Brown C.T."/>
            <person name="Hug L.A."/>
            <person name="Sharon I."/>
            <person name="Castelle C.J."/>
            <person name="Probst A.J."/>
            <person name="Thomas B.C."/>
            <person name="Singh A."/>
            <person name="Wilkins M.J."/>
            <person name="Karaoz U."/>
            <person name="Brodie E.L."/>
            <person name="Williams K.H."/>
            <person name="Hubbard S.S."/>
            <person name="Banfield J.F."/>
        </authorList>
    </citation>
    <scope>NUCLEOTIDE SEQUENCE [LARGE SCALE GENOMIC DNA]</scope>
</reference>
<dbReference type="Gene3D" id="3.20.20.20">
    <property type="entry name" value="Dihydropteroate synthase-like"/>
    <property type="match status" value="1"/>
</dbReference>
<evidence type="ECO:0000256" key="9">
    <source>
        <dbReference type="ARBA" id="ARBA00022842"/>
    </source>
</evidence>
<comment type="cofactor">
    <cofactor evidence="2">
        <name>Mg(2+)</name>
        <dbReference type="ChEBI" id="CHEBI:18420"/>
    </cofactor>
</comment>
<dbReference type="GO" id="GO:0005829">
    <property type="term" value="C:cytosol"/>
    <property type="evidence" value="ECO:0007669"/>
    <property type="project" value="TreeGrafter"/>
</dbReference>
<evidence type="ECO:0000256" key="5">
    <source>
        <dbReference type="ARBA" id="ARBA00012458"/>
    </source>
</evidence>
<name>A0A1F4R8N1_UNCSA</name>
<sequence length="400" mass="43232">MMIARVIELDNLSEAGKEMLAIGCDKVGVEIMSHKAISRVIKIKNVRPPAANIIKQEMLSFGGEAATAHGAIDQSVDTTDLLIFGTLRQISLLLNKLKIHQFGLSQIGAEINIALGNYQVRPGPIARMDFGERTYIMGILNVTPDSFSDGDKFMDVATALAHAKKMVMDGADIIDVGGESTRPGSKTVSAAEEKKRVLPVIEKLAKETKTLISIDTTKAEVAQAALAAGARMVNDISGLRFDKNMAKVVAEARVPVCLMHMQGNPRNMQNNPVYSDLMDEMLNYLQEGLEIAKEAGILHGQIIVDPGIGFGKTVVHNLEILRRLRELKILGCPILVGASRKSVIGQVLNLPVSDRGEGTSATIAISIANGANIIRVHDVAEMARVAKMADSIVRRRNEND</sequence>